<dbReference type="Proteomes" id="UP000604825">
    <property type="component" value="Unassembled WGS sequence"/>
</dbReference>
<evidence type="ECO:0000256" key="1">
    <source>
        <dbReference type="SAM" id="MobiDB-lite"/>
    </source>
</evidence>
<dbReference type="GO" id="GO:0001002">
    <property type="term" value="F:RNA polymerase III type 1 promoter sequence-specific DNA binding"/>
    <property type="evidence" value="ECO:0007669"/>
    <property type="project" value="TreeGrafter"/>
</dbReference>
<accession>A0A811QK00</accession>
<evidence type="ECO:0000313" key="3">
    <source>
        <dbReference type="EMBL" id="CAD6261245.1"/>
    </source>
</evidence>
<organism evidence="3 4">
    <name type="scientific">Miscanthus lutarioriparius</name>
    <dbReference type="NCBI Taxonomy" id="422564"/>
    <lineage>
        <taxon>Eukaryota</taxon>
        <taxon>Viridiplantae</taxon>
        <taxon>Streptophyta</taxon>
        <taxon>Embryophyta</taxon>
        <taxon>Tracheophyta</taxon>
        <taxon>Spermatophyta</taxon>
        <taxon>Magnoliopsida</taxon>
        <taxon>Liliopsida</taxon>
        <taxon>Poales</taxon>
        <taxon>Poaceae</taxon>
        <taxon>PACMAD clade</taxon>
        <taxon>Panicoideae</taxon>
        <taxon>Andropogonodae</taxon>
        <taxon>Andropogoneae</taxon>
        <taxon>Saccharinae</taxon>
        <taxon>Miscanthus</taxon>
    </lineage>
</organism>
<feature type="compositionally biased region" description="Acidic residues" evidence="1">
    <location>
        <begin position="432"/>
        <end position="447"/>
    </location>
</feature>
<dbReference type="OrthoDB" id="5598268at2759"/>
<keyword evidence="4" id="KW-1185">Reference proteome</keyword>
<feature type="compositionally biased region" description="Basic and acidic residues" evidence="1">
    <location>
        <begin position="394"/>
        <end position="409"/>
    </location>
</feature>
<gene>
    <name evidence="3" type="ORF">NCGR_LOCUS44666</name>
</gene>
<sequence length="522" mass="58208">MASSPSSPTTAPPEPVIPPSPWTITDGTISGTLPAAEAFAVHYPGYPSSPARAARTLGGLPGIAKALVPEILTLLQFQLAVRSSDPGARLELRFRPEDPYCHPAFGQSRASTGLLLRLSKRKGAAAPCAEVVARVRTAYHFEGMADFQHVVPVHAAQTRKRKRSDSQNDNENLSSDKTGHHEADGDVMMLVPPLFSVKDRPTKIALLPSSNALSKTMHRGVVQERWEENQMQLKEVINQKWDKENLYLWKGFCLELDTTSLLDPLENSGSEEDMTLVKILSHECNIFTNRKAIKLRNLVLSIDRSQKWADMCKLEAMPSQSFIFLQLYELKDDFIQAEIRKPSYQSVCSRSTGWFSKPMIKTLRLQVSIRFLSLLHNEEAKNLLRNAHELIERSKKQEALSRSERSREDNDADEVLATQTGTEDQVGPNNSDSEDVDDDEEEEELDGYDSPPMAEDIHDFTLGDSYTFGEGFSNGYLEEILHSLPLQEDGQNKSGDAPINADASDGEFEIYEQPSDDEDSDG</sequence>
<dbReference type="GO" id="GO:0001003">
    <property type="term" value="F:RNA polymerase III type 2 promoter sequence-specific DNA binding"/>
    <property type="evidence" value="ECO:0007669"/>
    <property type="project" value="TreeGrafter"/>
</dbReference>
<dbReference type="GO" id="GO:0006384">
    <property type="term" value="P:transcription initiation at RNA polymerase III promoter"/>
    <property type="evidence" value="ECO:0007669"/>
    <property type="project" value="InterPro"/>
</dbReference>
<reference evidence="3" key="1">
    <citation type="submission" date="2020-10" db="EMBL/GenBank/DDBJ databases">
        <authorList>
            <person name="Han B."/>
            <person name="Lu T."/>
            <person name="Zhao Q."/>
            <person name="Huang X."/>
            <person name="Zhao Y."/>
        </authorList>
    </citation>
    <scope>NUCLEOTIDE SEQUENCE</scope>
</reference>
<evidence type="ECO:0000259" key="2">
    <source>
        <dbReference type="Pfam" id="PF17682"/>
    </source>
</evidence>
<comment type="caution">
    <text evidence="3">The sequence shown here is derived from an EMBL/GenBank/DDBJ whole genome shotgun (WGS) entry which is preliminary data.</text>
</comment>
<dbReference type="EMBL" id="CAJGYO010000011">
    <property type="protein sequence ID" value="CAD6261245.1"/>
    <property type="molecule type" value="Genomic_DNA"/>
</dbReference>
<feature type="region of interest" description="Disordered" evidence="1">
    <location>
        <begin position="1"/>
        <end position="20"/>
    </location>
</feature>
<evidence type="ECO:0000313" key="4">
    <source>
        <dbReference type="Proteomes" id="UP000604825"/>
    </source>
</evidence>
<dbReference type="InterPro" id="IPR041499">
    <property type="entry name" value="Tfc1/Sfc1_N"/>
</dbReference>
<feature type="region of interest" description="Disordered" evidence="1">
    <location>
        <begin position="394"/>
        <end position="465"/>
    </location>
</feature>
<dbReference type="GO" id="GO:0000127">
    <property type="term" value="C:transcription factor TFIIIC complex"/>
    <property type="evidence" value="ECO:0007669"/>
    <property type="project" value="InterPro"/>
</dbReference>
<protein>
    <recommendedName>
        <fullName evidence="2">Transcription factor IIIC subunit Tfc1/Sfc1 triple barrel domain-containing protein</fullName>
    </recommendedName>
</protein>
<feature type="region of interest" description="Disordered" evidence="1">
    <location>
        <begin position="486"/>
        <end position="522"/>
    </location>
</feature>
<dbReference type="InterPro" id="IPR040454">
    <property type="entry name" value="TF_IIIC_Tfc1/Sfc1"/>
</dbReference>
<dbReference type="PANTHER" id="PTHR13230">
    <property type="entry name" value="GENERAL TRANSCRIPTION FACTOR IIIC, POLYPEPTIDE 5"/>
    <property type="match status" value="1"/>
</dbReference>
<name>A0A811QK00_9POAL</name>
<proteinExistence type="predicted"/>
<dbReference type="AlphaFoldDB" id="A0A811QK00"/>
<feature type="domain" description="Transcription factor IIIC subunit Tfc1/Sfc1 triple barrel" evidence="2">
    <location>
        <begin position="40"/>
        <end position="149"/>
    </location>
</feature>
<dbReference type="Gene3D" id="3.30.200.160">
    <property type="entry name" value="TFIIIC, subcomplex tauA, subunit Sfc1, barrel domain"/>
    <property type="match status" value="1"/>
</dbReference>
<dbReference type="Pfam" id="PF17682">
    <property type="entry name" value="Tau95_N"/>
    <property type="match status" value="1"/>
</dbReference>
<feature type="region of interest" description="Disordered" evidence="1">
    <location>
        <begin position="155"/>
        <end position="184"/>
    </location>
</feature>
<feature type="compositionally biased region" description="Pro residues" evidence="1">
    <location>
        <begin position="10"/>
        <end position="20"/>
    </location>
</feature>
<feature type="compositionally biased region" description="Polar residues" evidence="1">
    <location>
        <begin position="167"/>
        <end position="176"/>
    </location>
</feature>
<feature type="compositionally biased region" description="Polar residues" evidence="1">
    <location>
        <begin position="417"/>
        <end position="431"/>
    </location>
</feature>
<feature type="compositionally biased region" description="Acidic residues" evidence="1">
    <location>
        <begin position="504"/>
        <end position="522"/>
    </location>
</feature>
<dbReference type="InterPro" id="IPR042536">
    <property type="entry name" value="TFIIIC_tauA_Sfc1"/>
</dbReference>
<dbReference type="PANTHER" id="PTHR13230:SF5">
    <property type="entry name" value="GENERAL TRANSCRIPTION FACTOR 3C POLYPEPTIDE 5"/>
    <property type="match status" value="1"/>
</dbReference>